<dbReference type="Gene3D" id="3.20.10.10">
    <property type="entry name" value="D-amino Acid Aminotransferase, subunit A, domain 2"/>
    <property type="match status" value="1"/>
</dbReference>
<gene>
    <name evidence="14" type="ORF">EHO51_08045</name>
</gene>
<dbReference type="GO" id="GO:0005829">
    <property type="term" value="C:cytosol"/>
    <property type="evidence" value="ECO:0007669"/>
    <property type="project" value="TreeGrafter"/>
</dbReference>
<evidence type="ECO:0000256" key="10">
    <source>
        <dbReference type="ARBA" id="ARBA00023304"/>
    </source>
</evidence>
<dbReference type="SUPFAM" id="SSF56752">
    <property type="entry name" value="D-aminoacid aminotransferase-like PLP-dependent enzymes"/>
    <property type="match status" value="1"/>
</dbReference>
<dbReference type="GO" id="GO:0052654">
    <property type="term" value="F:L-leucine-2-oxoglutarate transaminase activity"/>
    <property type="evidence" value="ECO:0007669"/>
    <property type="project" value="RHEA"/>
</dbReference>
<dbReference type="EMBL" id="CP034086">
    <property type="protein sequence ID" value="AZG76675.1"/>
    <property type="molecule type" value="Genomic_DNA"/>
</dbReference>
<organism evidence="14 15">
    <name type="scientific">Methylocystis rosea</name>
    <dbReference type="NCBI Taxonomy" id="173366"/>
    <lineage>
        <taxon>Bacteria</taxon>
        <taxon>Pseudomonadati</taxon>
        <taxon>Pseudomonadota</taxon>
        <taxon>Alphaproteobacteria</taxon>
        <taxon>Hyphomicrobiales</taxon>
        <taxon>Methylocystaceae</taxon>
        <taxon>Methylocystis</taxon>
    </lineage>
</organism>
<dbReference type="NCBIfam" id="NF005209">
    <property type="entry name" value="PRK06680.1"/>
    <property type="match status" value="1"/>
</dbReference>
<dbReference type="Proteomes" id="UP000273982">
    <property type="component" value="Chromosome"/>
</dbReference>
<proteinExistence type="inferred from homology"/>
<accession>A0A3G8M5K9</accession>
<dbReference type="Gene3D" id="3.30.470.10">
    <property type="match status" value="1"/>
</dbReference>
<evidence type="ECO:0000256" key="4">
    <source>
        <dbReference type="ARBA" id="ARBA00004931"/>
    </source>
</evidence>
<dbReference type="GO" id="GO:0052655">
    <property type="term" value="F:L-valine-2-oxoglutarate transaminase activity"/>
    <property type="evidence" value="ECO:0007669"/>
    <property type="project" value="RHEA"/>
</dbReference>
<reference evidence="14 15" key="1">
    <citation type="submission" date="2018-11" db="EMBL/GenBank/DDBJ databases">
        <title>Genome squencing of methanotrophic bacteria isolated from alkaline groundwater in Korea.</title>
        <authorList>
            <person name="Nguyen L.N."/>
        </authorList>
    </citation>
    <scope>NUCLEOTIDE SEQUENCE [LARGE SCALE GENOMIC DNA]</scope>
    <source>
        <strain evidence="14 15">GW6</strain>
    </source>
</reference>
<dbReference type="GO" id="GO:0009082">
    <property type="term" value="P:branched-chain amino acid biosynthetic process"/>
    <property type="evidence" value="ECO:0007669"/>
    <property type="project" value="UniProtKB-KW"/>
</dbReference>
<comment type="pathway">
    <text evidence="3">Amino-acid biosynthesis; L-isoleucine biosynthesis; L-isoleucine from 2-oxobutanoate: step 4/4.</text>
</comment>
<evidence type="ECO:0000256" key="11">
    <source>
        <dbReference type="ARBA" id="ARBA00048212"/>
    </source>
</evidence>
<evidence type="ECO:0000256" key="3">
    <source>
        <dbReference type="ARBA" id="ARBA00004824"/>
    </source>
</evidence>
<name>A0A3G8M5K9_9HYPH</name>
<evidence type="ECO:0000256" key="1">
    <source>
        <dbReference type="ARBA" id="ARBA00001933"/>
    </source>
</evidence>
<dbReference type="FunFam" id="3.20.10.10:FF:000002">
    <property type="entry name" value="D-alanine aminotransferase"/>
    <property type="match status" value="1"/>
</dbReference>
<comment type="pathway">
    <text evidence="4">Amino-acid biosynthesis; L-valine biosynthesis; L-valine from pyruvate: step 4/4.</text>
</comment>
<keyword evidence="10" id="KW-0028">Amino-acid biosynthesis</keyword>
<evidence type="ECO:0000256" key="2">
    <source>
        <dbReference type="ARBA" id="ARBA00003109"/>
    </source>
</evidence>
<keyword evidence="9" id="KW-0663">Pyridoxal phosphate</keyword>
<evidence type="ECO:0000313" key="15">
    <source>
        <dbReference type="Proteomes" id="UP000273982"/>
    </source>
</evidence>
<dbReference type="EC" id="2.6.1.42" evidence="7"/>
<evidence type="ECO:0000256" key="8">
    <source>
        <dbReference type="ARBA" id="ARBA00014472"/>
    </source>
</evidence>
<keyword evidence="10" id="KW-0100">Branched-chain amino acid biosynthesis</keyword>
<evidence type="ECO:0000256" key="5">
    <source>
        <dbReference type="ARBA" id="ARBA00005072"/>
    </source>
</evidence>
<comment type="similarity">
    <text evidence="6">Belongs to the class-IV pyridoxal-phosphate-dependent aminotransferase family.</text>
</comment>
<dbReference type="InterPro" id="IPR050571">
    <property type="entry name" value="Class-IV_PLP-Dep_Aminotrnsfr"/>
</dbReference>
<keyword evidence="14" id="KW-0032">Aminotransferase</keyword>
<dbReference type="AlphaFoldDB" id="A0A3G8M5K9"/>
<dbReference type="PANTHER" id="PTHR42743">
    <property type="entry name" value="AMINO-ACID AMINOTRANSFERASE"/>
    <property type="match status" value="1"/>
</dbReference>
<dbReference type="KEGG" id="mros:EHO51_08045"/>
<dbReference type="InterPro" id="IPR036038">
    <property type="entry name" value="Aminotransferase-like"/>
</dbReference>
<dbReference type="InterPro" id="IPR043131">
    <property type="entry name" value="BCAT-like_N"/>
</dbReference>
<dbReference type="Pfam" id="PF01063">
    <property type="entry name" value="Aminotran_4"/>
    <property type="match status" value="1"/>
</dbReference>
<dbReference type="InterPro" id="IPR043132">
    <property type="entry name" value="BCAT-like_C"/>
</dbReference>
<comment type="function">
    <text evidence="2">Acts on leucine, isoleucine and valine.</text>
</comment>
<dbReference type="RefSeq" id="WP_124738447.1">
    <property type="nucleotide sequence ID" value="NZ_CP034086.1"/>
</dbReference>
<evidence type="ECO:0000256" key="9">
    <source>
        <dbReference type="ARBA" id="ARBA00022898"/>
    </source>
</evidence>
<evidence type="ECO:0000256" key="6">
    <source>
        <dbReference type="ARBA" id="ARBA00009320"/>
    </source>
</evidence>
<comment type="catalytic activity">
    <reaction evidence="13">
        <text>L-leucine + 2-oxoglutarate = 4-methyl-2-oxopentanoate + L-glutamate</text>
        <dbReference type="Rhea" id="RHEA:18321"/>
        <dbReference type="ChEBI" id="CHEBI:16810"/>
        <dbReference type="ChEBI" id="CHEBI:17865"/>
        <dbReference type="ChEBI" id="CHEBI:29985"/>
        <dbReference type="ChEBI" id="CHEBI:57427"/>
        <dbReference type="EC" id="2.6.1.42"/>
    </reaction>
</comment>
<dbReference type="GO" id="GO:0008652">
    <property type="term" value="P:amino acid biosynthetic process"/>
    <property type="evidence" value="ECO:0007669"/>
    <property type="project" value="UniProtKB-ARBA"/>
</dbReference>
<dbReference type="InterPro" id="IPR001544">
    <property type="entry name" value="Aminotrans_IV"/>
</dbReference>
<comment type="pathway">
    <text evidence="5">Amino-acid biosynthesis; L-leucine biosynthesis; L-leucine from 3-methyl-2-oxobutanoate: step 4/4.</text>
</comment>
<evidence type="ECO:0000256" key="13">
    <source>
        <dbReference type="ARBA" id="ARBA00049229"/>
    </source>
</evidence>
<protein>
    <recommendedName>
        <fullName evidence="8">Probable branched-chain-amino-acid aminotransferase</fullName>
        <ecNumber evidence="7">2.6.1.42</ecNumber>
    </recommendedName>
</protein>
<evidence type="ECO:0000313" key="14">
    <source>
        <dbReference type="EMBL" id="AZG76675.1"/>
    </source>
</evidence>
<keyword evidence="14" id="KW-0808">Transferase</keyword>
<dbReference type="PANTHER" id="PTHR42743:SF11">
    <property type="entry name" value="AMINODEOXYCHORISMATE LYASE"/>
    <property type="match status" value="1"/>
</dbReference>
<comment type="cofactor">
    <cofactor evidence="1">
        <name>pyridoxal 5'-phosphate</name>
        <dbReference type="ChEBI" id="CHEBI:597326"/>
    </cofactor>
</comment>
<sequence>MSDIAYVNGAYIPLDDARVSILDRGFLFADGVYEVAAVIGGRLIDNDSHLSRLERSLRELRIENPVPMAGIAEIEAELIAKNGLSEGLVYLQITRGAAAEREFGFPAQAAPTFVAFTQKKNIIASPAAETGVKALTVPDLRWARRDIKSTALLAQVLAKQAALEGGCQEAWMVDQDGFVTEGSSSTAFILTGANVLVTRLNSSAVLPGCTRRAVQVIAEREGLTVEERSFSVAEAYEAKEAFLTSASNLVLPVVSLDGRPIGSGAPGDTSRLLRRLYIEWATNAAIAR</sequence>
<dbReference type="CDD" id="cd01558">
    <property type="entry name" value="D-AAT_like"/>
    <property type="match status" value="1"/>
</dbReference>
<evidence type="ECO:0000256" key="12">
    <source>
        <dbReference type="ARBA" id="ARBA00048798"/>
    </source>
</evidence>
<evidence type="ECO:0000256" key="7">
    <source>
        <dbReference type="ARBA" id="ARBA00013053"/>
    </source>
</evidence>
<dbReference type="GO" id="GO:0052656">
    <property type="term" value="F:L-isoleucine-2-oxoglutarate transaminase activity"/>
    <property type="evidence" value="ECO:0007669"/>
    <property type="project" value="RHEA"/>
</dbReference>
<comment type="catalytic activity">
    <reaction evidence="12">
        <text>L-isoleucine + 2-oxoglutarate = (S)-3-methyl-2-oxopentanoate + L-glutamate</text>
        <dbReference type="Rhea" id="RHEA:24801"/>
        <dbReference type="ChEBI" id="CHEBI:16810"/>
        <dbReference type="ChEBI" id="CHEBI:29985"/>
        <dbReference type="ChEBI" id="CHEBI:35146"/>
        <dbReference type="ChEBI" id="CHEBI:58045"/>
        <dbReference type="EC" id="2.6.1.42"/>
    </reaction>
</comment>
<comment type="catalytic activity">
    <reaction evidence="11">
        <text>L-valine + 2-oxoglutarate = 3-methyl-2-oxobutanoate + L-glutamate</text>
        <dbReference type="Rhea" id="RHEA:24813"/>
        <dbReference type="ChEBI" id="CHEBI:11851"/>
        <dbReference type="ChEBI" id="CHEBI:16810"/>
        <dbReference type="ChEBI" id="CHEBI:29985"/>
        <dbReference type="ChEBI" id="CHEBI:57762"/>
        <dbReference type="EC" id="2.6.1.42"/>
    </reaction>
</comment>